<accession>A0A1A8JLQ2</accession>
<reference evidence="3" key="2">
    <citation type="submission" date="2016-06" db="EMBL/GenBank/DDBJ databases">
        <title>The genome of a short-lived fish provides insights into sex chromosome evolution and the genetic control of aging.</title>
        <authorList>
            <person name="Reichwald K."/>
            <person name="Felder M."/>
            <person name="Petzold A."/>
            <person name="Koch P."/>
            <person name="Groth M."/>
            <person name="Platzer M."/>
        </authorList>
    </citation>
    <scope>NUCLEOTIDE SEQUENCE</scope>
    <source>
        <tissue evidence="3">Brain</tissue>
    </source>
</reference>
<name>A0A1A8JLQ2_NOTKU</name>
<feature type="domain" description="Endonuclease/exonuclease/phosphatase" evidence="2">
    <location>
        <begin position="321"/>
        <end position="682"/>
    </location>
</feature>
<dbReference type="GO" id="GO:0003730">
    <property type="term" value="F:mRNA 3'-UTR binding"/>
    <property type="evidence" value="ECO:0007669"/>
    <property type="project" value="TreeGrafter"/>
</dbReference>
<feature type="compositionally biased region" description="Polar residues" evidence="1">
    <location>
        <begin position="190"/>
        <end position="199"/>
    </location>
</feature>
<dbReference type="InterPro" id="IPR050410">
    <property type="entry name" value="CCR4/nocturin_mRNA_transcr"/>
</dbReference>
<dbReference type="SUPFAM" id="SSF56219">
    <property type="entry name" value="DNase I-like"/>
    <property type="match status" value="1"/>
</dbReference>
<dbReference type="AlphaFoldDB" id="A0A1A8JLQ2"/>
<dbReference type="PANTHER" id="PTHR12121:SF27">
    <property type="entry name" value="PROTEIN ANGEL HOMOLOG 2"/>
    <property type="match status" value="1"/>
</dbReference>
<organism evidence="3">
    <name type="scientific">Nothobranchius kuhntae</name>
    <name type="common">Beira killifish</name>
    <dbReference type="NCBI Taxonomy" id="321403"/>
    <lineage>
        <taxon>Eukaryota</taxon>
        <taxon>Metazoa</taxon>
        <taxon>Chordata</taxon>
        <taxon>Craniata</taxon>
        <taxon>Vertebrata</taxon>
        <taxon>Euteleostomi</taxon>
        <taxon>Actinopterygii</taxon>
        <taxon>Neopterygii</taxon>
        <taxon>Teleostei</taxon>
        <taxon>Neoteleostei</taxon>
        <taxon>Acanthomorphata</taxon>
        <taxon>Ovalentaria</taxon>
        <taxon>Atherinomorphae</taxon>
        <taxon>Cyprinodontiformes</taxon>
        <taxon>Nothobranchiidae</taxon>
        <taxon>Nothobranchius</taxon>
    </lineage>
</organism>
<protein>
    <submittedName>
        <fullName evidence="3">Angel homolog 2</fullName>
    </submittedName>
</protein>
<dbReference type="EMBL" id="HAEE01001023">
    <property type="protein sequence ID" value="SBR21039.1"/>
    <property type="molecule type" value="Transcribed_RNA"/>
</dbReference>
<dbReference type="Gene3D" id="3.60.10.10">
    <property type="entry name" value="Endonuclease/exonuclease/phosphatase"/>
    <property type="match status" value="1"/>
</dbReference>
<evidence type="ECO:0000313" key="3">
    <source>
        <dbReference type="EMBL" id="SBR21039.1"/>
    </source>
</evidence>
<proteinExistence type="predicted"/>
<dbReference type="PANTHER" id="PTHR12121">
    <property type="entry name" value="CARBON CATABOLITE REPRESSOR PROTEIN 4"/>
    <property type="match status" value="1"/>
</dbReference>
<dbReference type="InterPro" id="IPR036691">
    <property type="entry name" value="Endo/exonu/phosph_ase_sf"/>
</dbReference>
<feature type="region of interest" description="Disordered" evidence="1">
    <location>
        <begin position="117"/>
        <end position="174"/>
    </location>
</feature>
<evidence type="ECO:0000259" key="2">
    <source>
        <dbReference type="Pfam" id="PF03372"/>
    </source>
</evidence>
<feature type="compositionally biased region" description="Basic residues" evidence="1">
    <location>
        <begin position="203"/>
        <end position="220"/>
    </location>
</feature>
<dbReference type="Pfam" id="PF03372">
    <property type="entry name" value="Exo_endo_phos"/>
    <property type="match status" value="1"/>
</dbReference>
<dbReference type="GO" id="GO:0070935">
    <property type="term" value="P:3'-UTR-mediated mRNA stabilization"/>
    <property type="evidence" value="ECO:0007669"/>
    <property type="project" value="TreeGrafter"/>
</dbReference>
<dbReference type="InterPro" id="IPR005135">
    <property type="entry name" value="Endo/exonuclease/phosphatase"/>
</dbReference>
<dbReference type="GO" id="GO:0000175">
    <property type="term" value="F:3'-5'-RNA exonuclease activity"/>
    <property type="evidence" value="ECO:0007669"/>
    <property type="project" value="TreeGrafter"/>
</dbReference>
<feature type="compositionally biased region" description="Polar residues" evidence="1">
    <location>
        <begin position="272"/>
        <end position="283"/>
    </location>
</feature>
<feature type="compositionally biased region" description="Basic and acidic residues" evidence="1">
    <location>
        <begin position="221"/>
        <end position="237"/>
    </location>
</feature>
<dbReference type="EMBL" id="HAED01009409">
    <property type="protein sequence ID" value="SBQ95621.1"/>
    <property type="molecule type" value="Transcribed_RNA"/>
</dbReference>
<evidence type="ECO:0000256" key="1">
    <source>
        <dbReference type="SAM" id="MobiDB-lite"/>
    </source>
</evidence>
<feature type="region of interest" description="Disordered" evidence="1">
    <location>
        <begin position="189"/>
        <end position="292"/>
    </location>
</feature>
<gene>
    <name evidence="3" type="primary">ANGEL2</name>
</gene>
<sequence length="693" mass="77290">MKMQLNSNMNYNGSIDEERSPMFLRWLNSFRPSFRPRGQSALRWPHTRSSAAFSSCNLPQFIPAPQPWWSAQRFPPCPPRLPRPHPFAHQVGCSRTLGPFNLRAASFSSFHTTAAQMMEHPDQEPPNKRRKNGGEKRSLEKNGGHEGGAAPRETRSKPKKGVSKREQHQLELGKDSSVRTKVCFKVGSQGAKNKNANTFSKKKDVKRARNKNKNKKRKSSRDRNLIPKSGPERDPVSEPKPTTAEEGGLERKNTGPNEQPKQAGGKLERSQSDVPNQRQTGQATPRIPRAPEPAALQRRWETCSTLPHPPGGSTAFDFSVMSYNVLSQELLHENSYLYQHCHPCFLPWEYRLPNLLAEIRHHDADILCLQEVQEDHFQNQIKPALQASGYQCEFKKRTGLKPDGCAVIFKSSRFSLLSSTPVEFFRPGDSLLDRDNVGLVVLLQPNNGGAQPDPASSICVANTHLLYNPRRGDIKLAQLAILLAEIEQMSRLPDGSTCPVLLCGDFNSVPWSPLYQFLTTGCLKYRGMQIGSVSGQEATPKGQRLLTSPIWSQSLGITHQCRYESRQSEESCAASPTAVEGGISNLTVEDLANKAAASFNSLRIEHSLNLQSSHLHRLMPDGRLEITTCHSRTALTVDYIFYSPGSLPRGRGLQLLGRLSLVGHSELKQVNFLPNQHHSSDHLPLLASFCLHS</sequence>
<reference evidence="3" key="1">
    <citation type="submission" date="2016-05" db="EMBL/GenBank/DDBJ databases">
        <authorList>
            <person name="Lavstsen T."/>
            <person name="Jespersen J.S."/>
        </authorList>
    </citation>
    <scope>NUCLEOTIDE SEQUENCE</scope>
    <source>
        <tissue evidence="3">Brain</tissue>
    </source>
</reference>
<feature type="compositionally biased region" description="Basic and acidic residues" evidence="1">
    <location>
        <begin position="163"/>
        <end position="174"/>
    </location>
</feature>
<feature type="compositionally biased region" description="Basic and acidic residues" evidence="1">
    <location>
        <begin position="119"/>
        <end position="144"/>
    </location>
</feature>